<dbReference type="EMBL" id="KI669459">
    <property type="protein sequence ID" value="OCF61142.1"/>
    <property type="molecule type" value="Genomic_DNA"/>
</dbReference>
<evidence type="ECO:0000313" key="4">
    <source>
        <dbReference type="Proteomes" id="UP000092583"/>
    </source>
</evidence>
<gene>
    <name evidence="3" type="ORF">L486_00786</name>
</gene>
<feature type="region of interest" description="Disordered" evidence="1">
    <location>
        <begin position="153"/>
        <end position="179"/>
    </location>
</feature>
<sequence length="573" mass="57307">MSLRHRSQPLSKWSTTSLYLLLIPLSQSILVNSQYMPPQALSYRRTYVNSTLVGRGDESNDKTKDNSDAQSQSQSQSKELRLVSHEDFCVYGLSEENKGKMLSESVDNVISYCSKSGHGTRLIPDGTLKGVTYVRTPSWVQVSGSGDFSQIGISSDDSGAQFDSSSHNPQGSSLITSQGGDPAKDWVTMISGQTFCVRACFGDPAFCPTQYDSLGCYFLTSNGVGWDDVWQDCEGDEGDPPGVIDGQTYTPGNGPVPTQSIPAVTNCQPGSSIQNGQTAAANSGGSKNASASGTTSGGEGSTSWVPVQTCLPCTATAASGSASASNDEAGSSSEKSDGSSSAGSSSDNPFASEESEASDSAAPSSSASSPASGSGQSESSAAEGGTEQVGVTKLSSSTATSASGSVSGAATITPAPSPAGDLSARELDQWWNLRRGDLEGEGEGEGETIISGDQCCFTTWTPSVVGGAGGAKATGTSSTGSKGTGSNSTGTASGKGASAKNGTAASTGGGAVSSGTGKNGTTGVNGTNGNGTNSSGSFAPSSHLNLGNGGLDKLIGLGMAAGLGLLIGGMALV</sequence>
<organism evidence="3 4">
    <name type="scientific">Kwoniella mangroviensis CBS 10435</name>
    <dbReference type="NCBI Taxonomy" id="1331196"/>
    <lineage>
        <taxon>Eukaryota</taxon>
        <taxon>Fungi</taxon>
        <taxon>Dikarya</taxon>
        <taxon>Basidiomycota</taxon>
        <taxon>Agaricomycotina</taxon>
        <taxon>Tremellomycetes</taxon>
        <taxon>Tremellales</taxon>
        <taxon>Cryptococcaceae</taxon>
        <taxon>Kwoniella</taxon>
    </lineage>
</organism>
<feature type="region of interest" description="Disordered" evidence="1">
    <location>
        <begin position="468"/>
        <end position="536"/>
    </location>
</feature>
<dbReference type="Proteomes" id="UP000092583">
    <property type="component" value="Unassembled WGS sequence"/>
</dbReference>
<dbReference type="STRING" id="1331196.A0A1B9J058"/>
<evidence type="ECO:0000313" key="3">
    <source>
        <dbReference type="EMBL" id="OCF61142.1"/>
    </source>
</evidence>
<evidence type="ECO:0000256" key="1">
    <source>
        <dbReference type="SAM" id="MobiDB-lite"/>
    </source>
</evidence>
<feature type="compositionally biased region" description="Gly residues" evidence="1">
    <location>
        <begin position="507"/>
        <end position="520"/>
    </location>
</feature>
<feature type="compositionally biased region" description="Low complexity" evidence="1">
    <location>
        <begin position="521"/>
        <end position="536"/>
    </location>
</feature>
<feature type="compositionally biased region" description="Basic and acidic residues" evidence="1">
    <location>
        <begin position="55"/>
        <end position="67"/>
    </location>
</feature>
<dbReference type="OrthoDB" id="2564904at2759"/>
<feature type="compositionally biased region" description="Low complexity" evidence="1">
    <location>
        <begin position="395"/>
        <end position="413"/>
    </location>
</feature>
<feature type="region of interest" description="Disordered" evidence="1">
    <location>
        <begin position="318"/>
        <end position="422"/>
    </location>
</feature>
<feature type="compositionally biased region" description="Low complexity" evidence="1">
    <location>
        <begin position="278"/>
        <end position="294"/>
    </location>
</feature>
<keyword evidence="4" id="KW-1185">Reference proteome</keyword>
<feature type="chain" id="PRO_5008629131" evidence="2">
    <location>
        <begin position="34"/>
        <end position="573"/>
    </location>
</feature>
<feature type="compositionally biased region" description="Low complexity" evidence="1">
    <location>
        <begin position="318"/>
        <end position="347"/>
    </location>
</feature>
<keyword evidence="2" id="KW-0732">Signal</keyword>
<name>A0A1B9J058_9TREE</name>
<dbReference type="AlphaFoldDB" id="A0A1B9J058"/>
<feature type="compositionally biased region" description="Polar residues" evidence="1">
    <location>
        <begin position="247"/>
        <end position="277"/>
    </location>
</feature>
<accession>A0A1B9J058</accession>
<reference evidence="4" key="2">
    <citation type="submission" date="2013-12" db="EMBL/GenBank/DDBJ databases">
        <title>Evolution of pathogenesis and genome organization in the Tremellales.</title>
        <authorList>
            <person name="Cuomo C."/>
            <person name="Litvintseva A."/>
            <person name="Heitman J."/>
            <person name="Chen Y."/>
            <person name="Sun S."/>
            <person name="Springer D."/>
            <person name="Dromer F."/>
            <person name="Young S."/>
            <person name="Zeng Q."/>
            <person name="Chapman S."/>
            <person name="Gujja S."/>
            <person name="Saif S."/>
            <person name="Birren B."/>
        </authorList>
    </citation>
    <scope>NUCLEOTIDE SEQUENCE [LARGE SCALE GENOMIC DNA]</scope>
    <source>
        <strain evidence="4">CBS 10435</strain>
    </source>
</reference>
<feature type="compositionally biased region" description="Low complexity" evidence="1">
    <location>
        <begin position="358"/>
        <end position="385"/>
    </location>
</feature>
<reference evidence="3 4" key="1">
    <citation type="submission" date="2013-07" db="EMBL/GenBank/DDBJ databases">
        <title>The Genome Sequence of Kwoniella mangroviensis CBS10435.</title>
        <authorList>
            <consortium name="The Broad Institute Genome Sequencing Platform"/>
            <person name="Cuomo C."/>
            <person name="Litvintseva A."/>
            <person name="Chen Y."/>
            <person name="Heitman J."/>
            <person name="Sun S."/>
            <person name="Springer D."/>
            <person name="Dromer F."/>
            <person name="Young S.K."/>
            <person name="Zeng Q."/>
            <person name="Gargeya S."/>
            <person name="Fitzgerald M."/>
            <person name="Abouelleil A."/>
            <person name="Alvarado L."/>
            <person name="Berlin A.M."/>
            <person name="Chapman S.B."/>
            <person name="Dewar J."/>
            <person name="Goldberg J."/>
            <person name="Griggs A."/>
            <person name="Gujja S."/>
            <person name="Hansen M."/>
            <person name="Howarth C."/>
            <person name="Imamovic A."/>
            <person name="Larimer J."/>
            <person name="McCowan C."/>
            <person name="Murphy C."/>
            <person name="Pearson M."/>
            <person name="Priest M."/>
            <person name="Roberts A."/>
            <person name="Saif S."/>
            <person name="Shea T."/>
            <person name="Sykes S."/>
            <person name="Wortman J."/>
            <person name="Nusbaum C."/>
            <person name="Birren B."/>
        </authorList>
    </citation>
    <scope>NUCLEOTIDE SEQUENCE [LARGE SCALE GENOMIC DNA]</scope>
    <source>
        <strain evidence="3 4">CBS 10435</strain>
    </source>
</reference>
<proteinExistence type="predicted"/>
<feature type="compositionally biased region" description="Low complexity" evidence="1">
    <location>
        <begin position="473"/>
        <end position="506"/>
    </location>
</feature>
<feature type="signal peptide" evidence="2">
    <location>
        <begin position="1"/>
        <end position="33"/>
    </location>
</feature>
<feature type="region of interest" description="Disordered" evidence="1">
    <location>
        <begin position="233"/>
        <end position="303"/>
    </location>
</feature>
<evidence type="ECO:0000256" key="2">
    <source>
        <dbReference type="SAM" id="SignalP"/>
    </source>
</evidence>
<protein>
    <submittedName>
        <fullName evidence="3">Uncharacterized protein</fullName>
    </submittedName>
</protein>
<feature type="region of interest" description="Disordered" evidence="1">
    <location>
        <begin position="53"/>
        <end position="79"/>
    </location>
</feature>